<dbReference type="Pfam" id="PF01839">
    <property type="entry name" value="FG-GAP"/>
    <property type="match status" value="6"/>
</dbReference>
<feature type="domain" description="Bacterial Ig-like" evidence="7">
    <location>
        <begin position="887"/>
        <end position="976"/>
    </location>
</feature>
<feature type="domain" description="Bacterial Ig-like" evidence="7">
    <location>
        <begin position="489"/>
        <end position="578"/>
    </location>
</feature>
<dbReference type="GO" id="GO:0008305">
    <property type="term" value="C:integrin complex"/>
    <property type="evidence" value="ECO:0007669"/>
    <property type="project" value="InterPro"/>
</dbReference>
<evidence type="ECO:0000313" key="9">
    <source>
        <dbReference type="Proteomes" id="UP000218896"/>
    </source>
</evidence>
<feature type="domain" description="Bacterial Ig-like" evidence="7">
    <location>
        <begin position="381"/>
        <end position="476"/>
    </location>
</feature>
<dbReference type="EMBL" id="NSKD01000003">
    <property type="protein sequence ID" value="PAU80450.1"/>
    <property type="molecule type" value="Genomic_DNA"/>
</dbReference>
<feature type="domain" description="Bacterial Ig-like" evidence="7">
    <location>
        <begin position="587"/>
        <end position="678"/>
    </location>
</feature>
<dbReference type="SMART" id="SM00191">
    <property type="entry name" value="Int_alpha"/>
    <property type="match status" value="13"/>
</dbReference>
<name>A0A2A2F6K8_9GAMM</name>
<dbReference type="InterPro" id="IPR044016">
    <property type="entry name" value="Big_13"/>
</dbReference>
<keyword evidence="1" id="KW-0732">Signal</keyword>
<feature type="region of interest" description="Disordered" evidence="5">
    <location>
        <begin position="856"/>
        <end position="901"/>
    </location>
</feature>
<dbReference type="PROSITE" id="PS51470">
    <property type="entry name" value="FG_GAP"/>
    <property type="match status" value="6"/>
</dbReference>
<comment type="caution">
    <text evidence="8">The sequence shown here is derived from an EMBL/GenBank/DDBJ whole genome shotgun (WGS) entry which is preliminary data.</text>
</comment>
<keyword evidence="9" id="KW-1185">Reference proteome</keyword>
<reference evidence="8 9" key="1">
    <citation type="submission" date="2017-08" db="EMBL/GenBank/DDBJ databases">
        <title>Halovibrio sewagensis sp. nov., isolated from wastewater of high salinity.</title>
        <authorList>
            <person name="Dong X."/>
            <person name="Zhang G."/>
        </authorList>
    </citation>
    <scope>NUCLEOTIDE SEQUENCE [LARGE SCALE GENOMIC DNA]</scope>
    <source>
        <strain evidence="8 9">YL5-2</strain>
    </source>
</reference>
<feature type="compositionally biased region" description="Polar residues" evidence="5">
    <location>
        <begin position="887"/>
        <end position="901"/>
    </location>
</feature>
<dbReference type="InterPro" id="IPR013783">
    <property type="entry name" value="Ig-like_fold"/>
</dbReference>
<feature type="domain" description="Bacterial Ig-like" evidence="7">
    <location>
        <begin position="787"/>
        <end position="875"/>
    </location>
</feature>
<feature type="region of interest" description="Disordered" evidence="5">
    <location>
        <begin position="2085"/>
        <end position="2113"/>
    </location>
</feature>
<dbReference type="InterPro" id="IPR000413">
    <property type="entry name" value="Integrin_alpha"/>
</dbReference>
<feature type="domain" description="SbsA Ig-like" evidence="6">
    <location>
        <begin position="1076"/>
        <end position="1188"/>
    </location>
</feature>
<dbReference type="NCBIfam" id="NF033510">
    <property type="entry name" value="Ca_tandemer"/>
    <property type="match status" value="11"/>
</dbReference>
<feature type="domain" description="SbsA Ig-like" evidence="6">
    <location>
        <begin position="2599"/>
        <end position="2709"/>
    </location>
</feature>
<dbReference type="GO" id="GO:0007155">
    <property type="term" value="P:cell adhesion"/>
    <property type="evidence" value="ECO:0007669"/>
    <property type="project" value="InterPro"/>
</dbReference>
<dbReference type="Gene3D" id="2.60.40.10">
    <property type="entry name" value="Immunoglobulins"/>
    <property type="match status" value="13"/>
</dbReference>
<evidence type="ECO:0000256" key="5">
    <source>
        <dbReference type="SAM" id="MobiDB-lite"/>
    </source>
</evidence>
<evidence type="ECO:0000256" key="2">
    <source>
        <dbReference type="ARBA" id="ARBA00022737"/>
    </source>
</evidence>
<feature type="domain" description="Bacterial Ig-like" evidence="7">
    <location>
        <begin position="2098"/>
        <end position="2187"/>
    </location>
</feature>
<feature type="compositionally biased region" description="Basic and acidic residues" evidence="5">
    <location>
        <begin position="70"/>
        <end position="80"/>
    </location>
</feature>
<protein>
    <recommendedName>
        <fullName evidence="10">Ig-like domain-containing protein</fullName>
    </recommendedName>
</protein>
<dbReference type="InterPro" id="IPR013517">
    <property type="entry name" value="FG-GAP"/>
</dbReference>
<evidence type="ECO:0000256" key="3">
    <source>
        <dbReference type="ARBA" id="ARBA00022801"/>
    </source>
</evidence>
<feature type="domain" description="Bacterial Ig-like" evidence="7">
    <location>
        <begin position="2198"/>
        <end position="2287"/>
    </location>
</feature>
<feature type="domain" description="Bacterial Ig-like" evidence="7">
    <location>
        <begin position="680"/>
        <end position="777"/>
    </location>
</feature>
<dbReference type="GO" id="GO:0016787">
    <property type="term" value="F:hydrolase activity"/>
    <property type="evidence" value="ECO:0007669"/>
    <property type="project" value="UniProtKB-KW"/>
</dbReference>
<evidence type="ECO:0000259" key="7">
    <source>
        <dbReference type="Pfam" id="PF19077"/>
    </source>
</evidence>
<feature type="compositionally biased region" description="Low complexity" evidence="5">
    <location>
        <begin position="2102"/>
        <end position="2113"/>
    </location>
</feature>
<accession>A0A2A2F6K8</accession>
<evidence type="ECO:0000256" key="1">
    <source>
        <dbReference type="ARBA" id="ARBA00022729"/>
    </source>
</evidence>
<gene>
    <name evidence="8" type="ORF">CK501_08365</name>
</gene>
<dbReference type="InterPro" id="IPR028994">
    <property type="entry name" value="Integrin_alpha_N"/>
</dbReference>
<dbReference type="InterPro" id="IPR032812">
    <property type="entry name" value="SbsA_Ig"/>
</dbReference>
<feature type="domain" description="SbsA Ig-like" evidence="6">
    <location>
        <begin position="2485"/>
        <end position="2597"/>
    </location>
</feature>
<dbReference type="PROSITE" id="PS51257">
    <property type="entry name" value="PROKAR_LIPOPROTEIN"/>
    <property type="match status" value="1"/>
</dbReference>
<feature type="compositionally biased region" description="Polar residues" evidence="5">
    <location>
        <begin position="40"/>
        <end position="55"/>
    </location>
</feature>
<dbReference type="Pfam" id="PF13205">
    <property type="entry name" value="Big_5"/>
    <property type="match status" value="4"/>
</dbReference>
<dbReference type="OrthoDB" id="8884034at2"/>
<feature type="domain" description="Bacterial Ig-like" evidence="7">
    <location>
        <begin position="2298"/>
        <end position="2387"/>
    </location>
</feature>
<sequence length="3510" mass="360108">MTLSPRDKLLSISSTRKASRTIAALVVFLLMSACGGGDDSGTTQTASEHQSQSSETDGESATETDTQDEVSARKQQDPETPHPPAVQGVMTDSGMVPSGVIKDGTIGFTGQATAGHSVELYMNDLFIGSALTSGDGEWTFDYQSVPIETGQHQVTLASVGSDGLRMESESEFEFTYLPAAVEAPEILAISPDTGASADDGITRSGELTVSGTATPTVPVEVFINDSRIGTVEADDNGNWALDYSDNALGDGIYDFHAKTLLEDDSSATSVIYPVIVDSSIASPTMQLVNDTGTQPDDGTTNDPSVTLSGNTEPDTTIDIYRDGTLEGTVTADANGDWVFDGGGRTLPEGNYSYTAGVTDLAGNTAESDAPLNVTVDTTPPSVSTNLELSPDTGTDGDWLTNSGELTFSGETEANAQVELFIDGNSIGTTLADGSGQWQQDHSNTPLGEGTYQLTHEVMDPAGNPSGLSGGQSFTIDQQAPAEPVVSGIEMDTGLSASDRITADNTLEFTGTSDANVAIEVFMDGSSIGTTTADGSGIWRFDYTGTDLRDGDYNITAQAEDDAGNTSSVSPGLTIIVDTTTPEPTVTGITDDTGTVGNDGITNDTTLIFDGTSEANASVEVFIDGTSIGTTTANGSGNWSFDHTGTPLADGDYTVTAQATDTAGNTSSVSAAQTVTIDTTIADPTVDSITEDTATDGDQITSDDTLIFNGTSEANASVELFIDGTSIGTTTADGSGNWSFDHTGTALPDGDHTVTAQATDNAGNTSSVSAGLVITVDTAIAAPTVTGITDDTGSDGNDGITSDNTLTFNGTSKADASVEVFIDGTSIGTTTADGSGNWSFSHTSLSDGDYTVTAEATDTAGNTSDPSGDFNLTVDTSTPAAPAVTGITDDTGSDGNDGITSDDTLTFNGTSEANISIEVFIDGTPIGTTTADGSGNWSLDHTSTTLADANYTVTAQAIDTAGNTSALSGDFNLTVDTSTPVTPAVTGITEDRGPDGSDGITSDNTLVFTGTSEADTSIEVFLGGSTIGTTTADSSGNWSLDHTGTNLAEGDHTVTAEATNTAGNSSGVSGGFTITVDTTAPSADSLVPANGATGVTLGQNLVFNASETVHVESGDVIIRELADDSVFESIPVGDARVTGDGTTTLTVDPASDLVGGTQYYVEISTNAFQDLAGNGFAGYPDNSHWSFTTEDFVLTGTTPADEDTGVALDTPLTFVFNEPGFTDAGNIEVRRGSDDSLFETIDVATASLTGDGTNTLEASLADTLEPNTSYYIETDAGAFVNANGAAFGGITGSTELNFSTADVPTPTVTNVTSSATDGTYRGGDTIPLQVTFSETVNVTGTPRLQVDLDGTDKNVSYTSGSGTDTLQFDYDVRTGDSTPELAYTSTSALERNGGSIRSVNQANADLTLPGPGNAGSLSDNKNLEIIAADLDMSNFTEDDGFRVQGYEADDYFGRSLGSGGDINGDGYEDFVVGVSGSDMDATDAGAAYVIFGRPGATRADLLADGLAGEDGFLIRGAAGGDHLGMPVDLSGDLNGDGYDDAVVIASSSDDSVSNGGMVYVIWGQSGSTRADVDVSALAASDGFRILPHESGDLLGNAMNIDPQNAQFLDTDGDFNGDGIDDLVIGHSGSDNDGTNSGQAYVIFGQTGSTRSDVDLSAIGGNGFRVTTGGTGGDYMGHSVQFMGDFNGDGLNDLTIGAPRSGGTGEVYVVFGHEGPTYSDVNLAAMSDTEGFAVTTTESTSWLGGSVGSSDINGDGLTDLLIGNVAADESAGDSGSAVAVYGHAAANYPDLSVDSIPTGSGFTIAGEGVSNFASHAVEGAGDVNGDGIDDILISTWVDDEGGTDAGAAWLIYGRTGTSRSDIQLNTLTSSDGFKIIGAQATDYFGRTNAAGDLNGDGFQDMIVSSPLGDQNGTNTGETNVIWGKDFLSVVDTDLNGTSGADTLVGTSNGETLTGGGGADRITAGAGDDIIQVANLDFLRVDGSRGTDVLELTGSSLSLDLRTLAYDMTRGLEVIDLGGLGNSLTVSKSSLLALSDEVRTLYVRGDGSDWVVTDSGESWTANGTVTRDTITYNRYDLDEVSLFVEQSLSQPEAPAAPSVDDFSEDTGTTGDGLTSDTGLMFSGTTGAYFDVEVFQDDASVGTTTADGAGNWTFDHSGTTLADGSYNFTAQATNLGGYTSAVSTALSVTVDASIATPSVTGITTDTGVSGDGITSDPTLVIHGTSDPEDAVEVFLEGSSIGTTTADGSGNWSFDYTGTTLGDGNYTITAQATDDAGNTSNESPAFAVTVDTGIADPAVTGITSDTGASANDGITNDNTLIFEGTSEASTSVDILLDGSTIGTTTADDSGNWSFDYTGTTLGDGNYTITAQATDDAGNTSNESAAFTVTVDTSIADPTVTSITEDTGTDGDQITGDTTLFFDGTSEANASVEVFIDSTSIGTTTAGGSGNWSFNHTGTNLAEGDYTITARATDDAGNTSNLSSALAITIDATAPTVSSLTPANDATDIALGSNLEMVFSEDVIAQSGDITILRSADDSVFEEFPVTDGNVSGSGTDTITITPSSDLEIGTGYYVNLDNGALADAVGNAYSGINNSTAWSFSTETPLLLDNATPTDDATGVMLNTDLSLTFNLNVVAETGDIRLYRSSDDSLFETVAATSGQVSGKGTDTITVSFSDTLEPDTDYYVEIDGNAFSDGNGEFYEGISDPTSLNFRTTNASTPEVTDVSSSTADGTYASGDEIAITVTFSEAVNVTGFPQVQIGLDDRSKTINYTAGSGTDTLTFAYEVTPGDTRNDLGYVDTDSLRRNGGAIRSTDFANADLNLPAPGAAGSLSDNKSLVVDAPYLDITGLSLANGFFVRGWDSNAEFGQSISGGADINGDGYEDFIVGLTDDDQFDTDAGAAYVIFGKPGETRSDIELQTVQSTVESSNGFAIFGEDSNNRLGSASTLTGDLNGDGYDDIVVAAGQNDSGATHSGTVYVIWGQSGATRSDINVSNIDSNDGFRITGYEHNNHLGDSEETDLENDQPFNFLDASGDFNGDGINDLLIGHSLSDHSGTESGVVYLVFGQSGDTRLDVDLGNLGSDGFKLTNNTDHNFLGNSVQFIGDYNADGYNDIFLGEVGSDTEVSHAGRAYVVFGHGGSTFNDVDVTGLDGNDGFAITTSVSDSRLGSRVHGGDVNGDGRTDLVVGQSWASPNGRTEAGRTAVIYGAGSAPYPDIDVDSLSSPQGFVIQGETAGDFFGHNACVGDMDADGIDDLLVTGWEDAQGGTTAGAAWVIYGEEGTSRTMIDLASLSGAEGFKIIGDKDHDEFGKNCALADINGNGYQDLILTSEEGEDNGTDTGEVNVIWGRDFQAKSYGGLTGNNAVNHIVGTDGDDNIATLEGADTVASGAGADAISISDLNFRRIDAGRQTDALVLDMSSTTLNLTNFGYHQFRDVEVIDLSNKGNTLAVTAREVLAITRESSELFVWGGANDTVTDADSGGWTNNGSTTIGGVNYIEYTRDGATLFVEDTITNGGL</sequence>
<dbReference type="PANTHER" id="PTHR23221">
    <property type="entry name" value="GLYCOSYLPHOSPHATIDYLINOSITOL PHOSPHOLIPASE D"/>
    <property type="match status" value="1"/>
</dbReference>
<feature type="region of interest" description="Disordered" evidence="5">
    <location>
        <begin position="38"/>
        <end position="94"/>
    </location>
</feature>
<keyword evidence="2" id="KW-0677">Repeat</keyword>
<proteinExistence type="predicted"/>
<dbReference type="PANTHER" id="PTHR23221:SF7">
    <property type="entry name" value="PHOSPHATIDYLINOSITOL-GLYCAN-SPECIFIC PHOSPHOLIPASE D"/>
    <property type="match status" value="1"/>
</dbReference>
<evidence type="ECO:0000256" key="4">
    <source>
        <dbReference type="ARBA" id="ARBA00023180"/>
    </source>
</evidence>
<feature type="domain" description="Bacterial Ig-like" evidence="7">
    <location>
        <begin position="283"/>
        <end position="377"/>
    </location>
</feature>
<evidence type="ECO:0000259" key="6">
    <source>
        <dbReference type="Pfam" id="PF13205"/>
    </source>
</evidence>
<dbReference type="PRINTS" id="PR01185">
    <property type="entry name" value="INTEGRINA"/>
</dbReference>
<dbReference type="Gene3D" id="2.130.10.130">
    <property type="entry name" value="Integrin alpha, N-terminal"/>
    <property type="match status" value="7"/>
</dbReference>
<dbReference type="Proteomes" id="UP000218896">
    <property type="component" value="Unassembled WGS sequence"/>
</dbReference>
<dbReference type="InterPro" id="IPR013519">
    <property type="entry name" value="Int_alpha_beta-p"/>
</dbReference>
<keyword evidence="3" id="KW-0378">Hydrolase</keyword>
<feature type="region of interest" description="Disordered" evidence="5">
    <location>
        <begin position="289"/>
        <end position="313"/>
    </location>
</feature>
<dbReference type="SUPFAM" id="SSF69318">
    <property type="entry name" value="Integrin alpha N-terminal domain"/>
    <property type="match status" value="3"/>
</dbReference>
<evidence type="ECO:0000313" key="8">
    <source>
        <dbReference type="EMBL" id="PAU80450.1"/>
    </source>
</evidence>
<evidence type="ECO:0008006" key="10">
    <source>
        <dbReference type="Google" id="ProtNLM"/>
    </source>
</evidence>
<keyword evidence="4" id="KW-0325">Glycoprotein</keyword>
<feature type="domain" description="SbsA Ig-like" evidence="6">
    <location>
        <begin position="1192"/>
        <end position="1299"/>
    </location>
</feature>
<dbReference type="Pfam" id="PF19077">
    <property type="entry name" value="Big_13"/>
    <property type="match status" value="11"/>
</dbReference>
<organism evidence="8 9">
    <name type="scientific">Halovibrio salipaludis</name>
    <dbReference type="NCBI Taxonomy" id="2032626"/>
    <lineage>
        <taxon>Bacteria</taxon>
        <taxon>Pseudomonadati</taxon>
        <taxon>Pseudomonadota</taxon>
        <taxon>Gammaproteobacteria</taxon>
        <taxon>Oceanospirillales</taxon>
        <taxon>Halomonadaceae</taxon>
        <taxon>Halovibrio</taxon>
    </lineage>
</organism>
<dbReference type="RefSeq" id="WP_095617291.1">
    <property type="nucleotide sequence ID" value="NZ_NSKD01000003.1"/>
</dbReference>
<feature type="domain" description="Bacterial Ig-like" evidence="7">
    <location>
        <begin position="184"/>
        <end position="259"/>
    </location>
</feature>
<feature type="compositionally biased region" description="Polar residues" evidence="5">
    <location>
        <begin position="856"/>
        <end position="865"/>
    </location>
</feature>
<feature type="compositionally biased region" description="Acidic residues" evidence="5">
    <location>
        <begin position="56"/>
        <end position="68"/>
    </location>
</feature>